<dbReference type="EMBL" id="JBHTIS010002838">
    <property type="protein sequence ID" value="MFD1050437.1"/>
    <property type="molecule type" value="Genomic_DNA"/>
</dbReference>
<evidence type="ECO:0000313" key="2">
    <source>
        <dbReference type="Proteomes" id="UP001597045"/>
    </source>
</evidence>
<feature type="non-terminal residue" evidence="1">
    <location>
        <position position="262"/>
    </location>
</feature>
<protein>
    <submittedName>
        <fullName evidence="1">Uncharacterized protein</fullName>
    </submittedName>
</protein>
<name>A0ABW3MKA0_9PSEU</name>
<accession>A0ABW3MKA0</accession>
<proteinExistence type="predicted"/>
<reference evidence="2" key="1">
    <citation type="journal article" date="2019" name="Int. J. Syst. Evol. Microbiol.">
        <title>The Global Catalogue of Microorganisms (GCM) 10K type strain sequencing project: providing services to taxonomists for standard genome sequencing and annotation.</title>
        <authorList>
            <consortium name="The Broad Institute Genomics Platform"/>
            <consortium name="The Broad Institute Genome Sequencing Center for Infectious Disease"/>
            <person name="Wu L."/>
            <person name="Ma J."/>
        </authorList>
    </citation>
    <scope>NUCLEOTIDE SEQUENCE [LARGE SCALE GENOMIC DNA]</scope>
    <source>
        <strain evidence="2">JCM 31486</strain>
    </source>
</reference>
<gene>
    <name evidence="1" type="ORF">ACFQ1S_35385</name>
</gene>
<feature type="non-terminal residue" evidence="1">
    <location>
        <position position="1"/>
    </location>
</feature>
<sequence length="262" mass="28085">ASQNLETPTWGTAGWSNGDTVEGRVAGALIDISDSANETPWDTYSEGAPTNIWTTFSGHVSNTFADFWNQRAGDGFNVSDSGALSSLYRNTIDYGFRDPLGNYVARTRPTPNPAQNYGYNTTSSYWSVVGVRSPVDYDLSLYDDRSQTALLAGSAQGTGVVDFVAVDSNQRAWGDYFPRVYVYSGSGDYTIQLAQGTDILNAGTTQGVFMGVSDVVAVRDVSLTAGVPVTFTVTPTSTSEDAELFVMSSDPANSGTWVRSRS</sequence>
<organism evidence="1 2">
    <name type="scientific">Kibdelosporangium lantanae</name>
    <dbReference type="NCBI Taxonomy" id="1497396"/>
    <lineage>
        <taxon>Bacteria</taxon>
        <taxon>Bacillati</taxon>
        <taxon>Actinomycetota</taxon>
        <taxon>Actinomycetes</taxon>
        <taxon>Pseudonocardiales</taxon>
        <taxon>Pseudonocardiaceae</taxon>
        <taxon>Kibdelosporangium</taxon>
    </lineage>
</organism>
<evidence type="ECO:0000313" key="1">
    <source>
        <dbReference type="EMBL" id="MFD1050437.1"/>
    </source>
</evidence>
<comment type="caution">
    <text evidence="1">The sequence shown here is derived from an EMBL/GenBank/DDBJ whole genome shotgun (WGS) entry which is preliminary data.</text>
</comment>
<keyword evidence="2" id="KW-1185">Reference proteome</keyword>
<dbReference type="Proteomes" id="UP001597045">
    <property type="component" value="Unassembled WGS sequence"/>
</dbReference>